<evidence type="ECO:0000313" key="1">
    <source>
        <dbReference type="EMBL" id="KAF9462774.1"/>
    </source>
</evidence>
<accession>A0A9P6CJD9</accession>
<reference evidence="1" key="1">
    <citation type="submission" date="2020-11" db="EMBL/GenBank/DDBJ databases">
        <authorList>
            <consortium name="DOE Joint Genome Institute"/>
            <person name="Ahrendt S."/>
            <person name="Riley R."/>
            <person name="Andreopoulos W."/>
            <person name="Labutti K."/>
            <person name="Pangilinan J."/>
            <person name="Ruiz-Duenas F.J."/>
            <person name="Barrasa J.M."/>
            <person name="Sanchez-Garcia M."/>
            <person name="Camarero S."/>
            <person name="Miyauchi S."/>
            <person name="Serrano A."/>
            <person name="Linde D."/>
            <person name="Babiker R."/>
            <person name="Drula E."/>
            <person name="Ayuso-Fernandez I."/>
            <person name="Pacheco R."/>
            <person name="Padilla G."/>
            <person name="Ferreira P."/>
            <person name="Barriuso J."/>
            <person name="Kellner H."/>
            <person name="Castanera R."/>
            <person name="Alfaro M."/>
            <person name="Ramirez L."/>
            <person name="Pisabarro A.G."/>
            <person name="Kuo A."/>
            <person name="Tritt A."/>
            <person name="Lipzen A."/>
            <person name="He G."/>
            <person name="Yan M."/>
            <person name="Ng V."/>
            <person name="Cullen D."/>
            <person name="Martin F."/>
            <person name="Rosso M.-N."/>
            <person name="Henrissat B."/>
            <person name="Hibbett D."/>
            <person name="Martinez A.T."/>
            <person name="Grigoriev I.V."/>
        </authorList>
    </citation>
    <scope>NUCLEOTIDE SEQUENCE</scope>
    <source>
        <strain evidence="1">CBS 247.69</strain>
    </source>
</reference>
<dbReference type="Proteomes" id="UP000807353">
    <property type="component" value="Unassembled WGS sequence"/>
</dbReference>
<name>A0A9P6CJD9_9AGAR</name>
<dbReference type="AlphaFoldDB" id="A0A9P6CJD9"/>
<keyword evidence="2" id="KW-1185">Reference proteome</keyword>
<evidence type="ECO:0008006" key="3">
    <source>
        <dbReference type="Google" id="ProtNLM"/>
    </source>
</evidence>
<comment type="caution">
    <text evidence="1">The sequence shown here is derived from an EMBL/GenBank/DDBJ whole genome shotgun (WGS) entry which is preliminary data.</text>
</comment>
<dbReference type="OrthoDB" id="3071329at2759"/>
<proteinExistence type="predicted"/>
<gene>
    <name evidence="1" type="ORF">BDZ94DRAFT_696446</name>
</gene>
<protein>
    <recommendedName>
        <fullName evidence="3">F-box domain-containing protein</fullName>
    </recommendedName>
</protein>
<organism evidence="1 2">
    <name type="scientific">Collybia nuda</name>
    <dbReference type="NCBI Taxonomy" id="64659"/>
    <lineage>
        <taxon>Eukaryota</taxon>
        <taxon>Fungi</taxon>
        <taxon>Dikarya</taxon>
        <taxon>Basidiomycota</taxon>
        <taxon>Agaricomycotina</taxon>
        <taxon>Agaricomycetes</taxon>
        <taxon>Agaricomycetidae</taxon>
        <taxon>Agaricales</taxon>
        <taxon>Tricholomatineae</taxon>
        <taxon>Clitocybaceae</taxon>
        <taxon>Collybia</taxon>
    </lineage>
</organism>
<dbReference type="EMBL" id="MU150268">
    <property type="protein sequence ID" value="KAF9462774.1"/>
    <property type="molecule type" value="Genomic_DNA"/>
</dbReference>
<evidence type="ECO:0000313" key="2">
    <source>
        <dbReference type="Proteomes" id="UP000807353"/>
    </source>
</evidence>
<sequence>MATFTDLPNELKQEIINHLHHSVSFTSLSSISRSWFQYLVNRRFTRIQLNPQNISGFLVLLQSPLCTFRQNVRQLDIHWTSREIWRRDQEIIHAILTNPSTHHDLHSTQVDHPKSFLKKAKRTIKLSTPSIGECQFLNIVCLFPRLEHLQVQLMGITSTVPNFPGQPPISSVLKSISVICNSTPPVSRRQAKWVPPEWEHFLGWVRSNRIYKIQCLYLTCMAWWNYRAAETLIKLQQNALKHLHIGPQAREWVYDFKFPECVT</sequence>